<evidence type="ECO:0000256" key="1">
    <source>
        <dbReference type="SAM" id="Phobius"/>
    </source>
</evidence>
<keyword evidence="3" id="KW-0496">Mitochondrion</keyword>
<evidence type="ECO:0000313" key="3">
    <source>
        <dbReference type="EMBL" id="QQW50301.1"/>
    </source>
</evidence>
<evidence type="ECO:0000313" key="4">
    <source>
        <dbReference type="EMBL" id="QQW50345.1"/>
    </source>
</evidence>
<keyword evidence="1" id="KW-1133">Transmembrane helix</keyword>
<reference evidence="3" key="1">
    <citation type="journal article" date="2021" name="Genome Biol. Evol.">
        <title>Mitochondrial genome evolution in pelagophyte algae.</title>
        <authorList>
            <person name="Sibbald S.J."/>
            <person name="Lawton M."/>
            <person name="Archibald J.M."/>
        </authorList>
    </citation>
    <scope>NUCLEOTIDE SEQUENCE</scope>
    <source>
        <strain evidence="2">CCMP1708</strain>
        <strain evidence="4">CCMP1984</strain>
        <strain evidence="3">CCMP3368</strain>
    </source>
</reference>
<accession>A0A7U0KSC9</accession>
<dbReference type="EMBL" id="MW438346">
    <property type="protein sequence ID" value="QQW50257.1"/>
    <property type="molecule type" value="Genomic_DNA"/>
</dbReference>
<dbReference type="AlphaFoldDB" id="A0A7U0KSC9"/>
<name>A0A7U0KSC9_AURAN</name>
<organism evidence="3">
    <name type="scientific">Aureococcus anophagefferens</name>
    <name type="common">Harmful bloom alga</name>
    <dbReference type="NCBI Taxonomy" id="44056"/>
    <lineage>
        <taxon>Eukaryota</taxon>
        <taxon>Sar</taxon>
        <taxon>Stramenopiles</taxon>
        <taxon>Ochrophyta</taxon>
        <taxon>Pelagophyceae</taxon>
        <taxon>Pelagomonadales</taxon>
        <taxon>Pelagomonadaceae</taxon>
        <taxon>Aureococcus</taxon>
    </lineage>
</organism>
<dbReference type="EMBL" id="MW438348">
    <property type="protein sequence ID" value="QQW50345.1"/>
    <property type="molecule type" value="Genomic_DNA"/>
</dbReference>
<evidence type="ECO:0000313" key="2">
    <source>
        <dbReference type="EMBL" id="QQW50257.1"/>
    </source>
</evidence>
<feature type="transmembrane region" description="Helical" evidence="1">
    <location>
        <begin position="31"/>
        <end position="50"/>
    </location>
</feature>
<sequence length="84" mass="10213">MHVCTHINTYHHCHINHYSTYIITLRISLLYVYHYSTYIITLRISLLYYSRRSYASSPNRNFLRFYRGYKSNKITAKSPRKAIF</sequence>
<dbReference type="EMBL" id="MW438347">
    <property type="protein sequence ID" value="QQW50301.1"/>
    <property type="molecule type" value="Genomic_DNA"/>
</dbReference>
<protein>
    <submittedName>
        <fullName evidence="3">Uncharacterized protein</fullName>
    </submittedName>
</protein>
<gene>
    <name evidence="3" type="primary">orf84</name>
</gene>
<keyword evidence="1" id="KW-0472">Membrane</keyword>
<keyword evidence="1" id="KW-0812">Transmembrane</keyword>
<proteinExistence type="predicted"/>
<geneLocation type="mitochondrion" evidence="3"/>